<feature type="domain" description="STAS" evidence="1">
    <location>
        <begin position="12"/>
        <end position="75"/>
    </location>
</feature>
<dbReference type="Gene3D" id="3.30.750.24">
    <property type="entry name" value="STAS domain"/>
    <property type="match status" value="1"/>
</dbReference>
<dbReference type="SUPFAM" id="SSF52091">
    <property type="entry name" value="SpoIIaa-like"/>
    <property type="match status" value="1"/>
</dbReference>
<dbReference type="InterPro" id="IPR002645">
    <property type="entry name" value="STAS_dom"/>
</dbReference>
<dbReference type="RefSeq" id="WP_343931884.1">
    <property type="nucleotide sequence ID" value="NZ_BAAABU010000001.1"/>
</dbReference>
<evidence type="ECO:0000259" key="1">
    <source>
        <dbReference type="PROSITE" id="PS50801"/>
    </source>
</evidence>
<dbReference type="InterPro" id="IPR036513">
    <property type="entry name" value="STAS_dom_sf"/>
</dbReference>
<proteinExistence type="predicted"/>
<evidence type="ECO:0000313" key="2">
    <source>
        <dbReference type="EMBL" id="GAA0210005.1"/>
    </source>
</evidence>
<reference evidence="2 3" key="1">
    <citation type="journal article" date="2019" name="Int. J. Syst. Evol. Microbiol.">
        <title>The Global Catalogue of Microorganisms (GCM) 10K type strain sequencing project: providing services to taxonomists for standard genome sequencing and annotation.</title>
        <authorList>
            <consortium name="The Broad Institute Genomics Platform"/>
            <consortium name="The Broad Institute Genome Sequencing Center for Infectious Disease"/>
            <person name="Wu L."/>
            <person name="Ma J."/>
        </authorList>
    </citation>
    <scope>NUCLEOTIDE SEQUENCE [LARGE SCALE GENOMIC DNA]</scope>
    <source>
        <strain evidence="2 3">JCM 3380</strain>
    </source>
</reference>
<organism evidence="2 3">
    <name type="scientific">Saccharothrix mutabilis subsp. mutabilis</name>
    <dbReference type="NCBI Taxonomy" id="66855"/>
    <lineage>
        <taxon>Bacteria</taxon>
        <taxon>Bacillati</taxon>
        <taxon>Actinomycetota</taxon>
        <taxon>Actinomycetes</taxon>
        <taxon>Pseudonocardiales</taxon>
        <taxon>Pseudonocardiaceae</taxon>
        <taxon>Saccharothrix</taxon>
    </lineage>
</organism>
<dbReference type="EMBL" id="BAAABU010000001">
    <property type="protein sequence ID" value="GAA0210005.1"/>
    <property type="molecule type" value="Genomic_DNA"/>
</dbReference>
<keyword evidence="3" id="KW-1185">Reference proteome</keyword>
<accession>A0ABN0T273</accession>
<gene>
    <name evidence="2" type="ORF">GCM10010492_04740</name>
</gene>
<name>A0ABN0T273_9PSEU</name>
<protein>
    <recommendedName>
        <fullName evidence="1">STAS domain-containing protein</fullName>
    </recommendedName>
</protein>
<sequence>MVITRHGDSPGLVLTGIIELSDLERLRAALLDAARPGHPEVVLDLIGVPFLRIAELRTIVTTAQELAHGGHRLLLHLAPHHEWAINAVGWAGAPGLVLANGDLPR</sequence>
<evidence type="ECO:0000313" key="3">
    <source>
        <dbReference type="Proteomes" id="UP001500416"/>
    </source>
</evidence>
<comment type="caution">
    <text evidence="2">The sequence shown here is derived from an EMBL/GenBank/DDBJ whole genome shotgun (WGS) entry which is preliminary data.</text>
</comment>
<dbReference type="Proteomes" id="UP001500416">
    <property type="component" value="Unassembled WGS sequence"/>
</dbReference>
<dbReference type="PROSITE" id="PS50801">
    <property type="entry name" value="STAS"/>
    <property type="match status" value="1"/>
</dbReference>